<dbReference type="Ensembl" id="ENSCCRT00000026757.2">
    <property type="protein sequence ID" value="ENSCCRP00000024657.2"/>
    <property type="gene ID" value="ENSCCRG00000013388.2"/>
</dbReference>
<feature type="chain" id="PRO_5044674896" description="Ig-like domain-containing protein" evidence="3">
    <location>
        <begin position="25"/>
        <end position="542"/>
    </location>
</feature>
<keyword evidence="3" id="KW-0732">Signal</keyword>
<dbReference type="InterPro" id="IPR013106">
    <property type="entry name" value="Ig_V-set"/>
</dbReference>
<accession>A0A8C1AXA2</accession>
<dbReference type="AlphaFoldDB" id="A0A8C1AZY7"/>
<feature type="region of interest" description="Disordered" evidence="1">
    <location>
        <begin position="520"/>
        <end position="542"/>
    </location>
</feature>
<name>A0A8C1AZY7_CYPCA</name>
<dbReference type="SUPFAM" id="SSF48726">
    <property type="entry name" value="Immunoglobulin"/>
    <property type="match status" value="4"/>
</dbReference>
<accession>A0A8C1AZY7</accession>
<dbReference type="Gene3D" id="2.60.40.10">
    <property type="entry name" value="Immunoglobulins"/>
    <property type="match status" value="4"/>
</dbReference>
<dbReference type="GeneTree" id="ENSGT01050000244806"/>
<evidence type="ECO:0000256" key="2">
    <source>
        <dbReference type="SAM" id="Phobius"/>
    </source>
</evidence>
<feature type="signal peptide" evidence="3">
    <location>
        <begin position="1"/>
        <end position="24"/>
    </location>
</feature>
<dbReference type="InterPro" id="IPR003599">
    <property type="entry name" value="Ig_sub"/>
</dbReference>
<evidence type="ECO:0000259" key="4">
    <source>
        <dbReference type="PROSITE" id="PS50835"/>
    </source>
</evidence>
<dbReference type="InterPro" id="IPR013783">
    <property type="entry name" value="Ig-like_fold"/>
</dbReference>
<reference evidence="5" key="1">
    <citation type="submission" date="2025-05" db="UniProtKB">
        <authorList>
            <consortium name="Ensembl"/>
        </authorList>
    </citation>
    <scope>IDENTIFICATION</scope>
</reference>
<keyword evidence="2" id="KW-0812">Transmembrane</keyword>
<dbReference type="Ensembl" id="ENSCCRT00000026764.2">
    <property type="protein sequence ID" value="ENSCCRP00000024663.2"/>
    <property type="gene ID" value="ENSCCRG00000013388.2"/>
</dbReference>
<feature type="transmembrane region" description="Helical" evidence="2">
    <location>
        <begin position="474"/>
        <end position="497"/>
    </location>
</feature>
<evidence type="ECO:0000313" key="6">
    <source>
        <dbReference type="Proteomes" id="UP001108240"/>
    </source>
</evidence>
<dbReference type="PANTHER" id="PTHR21063:SF4">
    <property type="entry name" value="CD48 ANTIGEN-RELATED"/>
    <property type="match status" value="1"/>
</dbReference>
<keyword evidence="2" id="KW-0472">Membrane</keyword>
<evidence type="ECO:0000313" key="5">
    <source>
        <dbReference type="Ensembl" id="ENSCCRP00000024657.2"/>
    </source>
</evidence>
<dbReference type="Pfam" id="PF07686">
    <property type="entry name" value="V-set"/>
    <property type="match status" value="3"/>
</dbReference>
<organism evidence="5 6">
    <name type="scientific">Cyprinus carpio carpio</name>
    <dbReference type="NCBI Taxonomy" id="630221"/>
    <lineage>
        <taxon>Eukaryota</taxon>
        <taxon>Metazoa</taxon>
        <taxon>Chordata</taxon>
        <taxon>Craniata</taxon>
        <taxon>Vertebrata</taxon>
        <taxon>Euteleostomi</taxon>
        <taxon>Actinopterygii</taxon>
        <taxon>Neopterygii</taxon>
        <taxon>Teleostei</taxon>
        <taxon>Ostariophysi</taxon>
        <taxon>Cypriniformes</taxon>
        <taxon>Cyprinidae</taxon>
        <taxon>Cyprininae</taxon>
        <taxon>Cyprinus</taxon>
    </lineage>
</organism>
<evidence type="ECO:0000256" key="3">
    <source>
        <dbReference type="SAM" id="SignalP"/>
    </source>
</evidence>
<protein>
    <recommendedName>
        <fullName evidence="4">Ig-like domain-containing protein</fullName>
    </recommendedName>
</protein>
<dbReference type="SMART" id="SM00409">
    <property type="entry name" value="IG"/>
    <property type="match status" value="4"/>
</dbReference>
<evidence type="ECO:0000256" key="1">
    <source>
        <dbReference type="SAM" id="MobiDB-lite"/>
    </source>
</evidence>
<keyword evidence="6" id="KW-1185">Reference proteome</keyword>
<dbReference type="PROSITE" id="PS50835">
    <property type="entry name" value="IG_LIKE"/>
    <property type="match status" value="1"/>
</dbReference>
<proteinExistence type="predicted"/>
<keyword evidence="2" id="KW-1133">Transmembrane helix</keyword>
<dbReference type="InterPro" id="IPR007110">
    <property type="entry name" value="Ig-like_dom"/>
</dbReference>
<sequence length="542" mass="60129">MRLLCNSLAGILFLLDQVASGVGSDKLSVSVMEGDSVIFHTDVKRNQQEDIKWYFSSTRIAQINGALGFISTDVQCNKGTERFRDRLKLDHQTGSLTIMNITNTDSGDYKLKIMGSTSSSERTFNVIVKSVPAAERDEVKTNEGESVTLDSGERRKPNDLMTWFFNDTLIARITGDPNKTCTDVQCKDDDERFRDRVMVNQTGSLTITNTRNTDSGLYKLQIKSSSSSFSMTRVKRFNVTVFVASGVGSDKLSVSVMEGDSVIFHTDVKRNQQEDIKWYFSSTRIAQINGALGFICTDVQCNKGTERFRDRLKLDHQTGSLTIMNITNTDSGDYKLKIMGSTSSSERTFNVIVKSVPAAERDEVKTNEGESVTLDSGERRKPNDVMTWFFNDTLIARITGDPNKTCTDVQCKDDDERFRDRVMVNQTGSLTITNTRNTDSVLYKLQIKSSSSSFSMTRVKRFNVTVFDSGLSSAAVAGIVVVVLLAAAAVIAGLIYCRSKRYRRAPHHVFLLSGMHRPPEVQGRNGVTRAQSQTGGGGLESV</sequence>
<dbReference type="InterPro" id="IPR036179">
    <property type="entry name" value="Ig-like_dom_sf"/>
</dbReference>
<dbReference type="Proteomes" id="UP001108240">
    <property type="component" value="Unplaced"/>
</dbReference>
<feature type="domain" description="Ig-like" evidence="4">
    <location>
        <begin position="132"/>
        <end position="230"/>
    </location>
</feature>
<dbReference type="PANTHER" id="PTHR21063">
    <property type="entry name" value="LFA-3"/>
    <property type="match status" value="1"/>
</dbReference>